<dbReference type="PROSITE" id="PS50056">
    <property type="entry name" value="TYR_PHOSPHATASE_2"/>
    <property type="match status" value="1"/>
</dbReference>
<dbReference type="InterPro" id="IPR029021">
    <property type="entry name" value="Prot-tyrosine_phosphatase-like"/>
</dbReference>
<name>A0A239K2Q0_9NOCA</name>
<accession>A0A239K2Q0</accession>
<evidence type="ECO:0000313" key="4">
    <source>
        <dbReference type="Proteomes" id="UP000198327"/>
    </source>
</evidence>
<dbReference type="AlphaFoldDB" id="A0A239K2Q0"/>
<dbReference type="SUPFAM" id="SSF52799">
    <property type="entry name" value="(Phosphotyrosine protein) phosphatases II"/>
    <property type="match status" value="1"/>
</dbReference>
<proteinExistence type="inferred from homology"/>
<evidence type="ECO:0000256" key="1">
    <source>
        <dbReference type="ARBA" id="ARBA00009580"/>
    </source>
</evidence>
<evidence type="ECO:0000313" key="3">
    <source>
        <dbReference type="EMBL" id="SNT12657.1"/>
    </source>
</evidence>
<dbReference type="InterPro" id="IPR026893">
    <property type="entry name" value="Tyr/Ser_Pase_IphP-type"/>
</dbReference>
<dbReference type="GO" id="GO:0004721">
    <property type="term" value="F:phosphoprotein phosphatase activity"/>
    <property type="evidence" value="ECO:0007669"/>
    <property type="project" value="InterPro"/>
</dbReference>
<dbReference type="RefSeq" id="WP_089248246.1">
    <property type="nucleotide sequence ID" value="NZ_FZOW01000009.1"/>
</dbReference>
<dbReference type="Proteomes" id="UP000198327">
    <property type="component" value="Unassembled WGS sequence"/>
</dbReference>
<comment type="similarity">
    <text evidence="1">Belongs to the protein-tyrosine phosphatase family.</text>
</comment>
<dbReference type="EMBL" id="FZOW01000009">
    <property type="protein sequence ID" value="SNT12657.1"/>
    <property type="molecule type" value="Genomic_DNA"/>
</dbReference>
<dbReference type="InterPro" id="IPR016130">
    <property type="entry name" value="Tyr_Pase_AS"/>
</dbReference>
<dbReference type="InterPro" id="IPR000387">
    <property type="entry name" value="Tyr_Pase_dom"/>
</dbReference>
<organism evidence="3 4">
    <name type="scientific">Rhodococcoides kyotonense</name>
    <dbReference type="NCBI Taxonomy" id="398843"/>
    <lineage>
        <taxon>Bacteria</taxon>
        <taxon>Bacillati</taxon>
        <taxon>Actinomycetota</taxon>
        <taxon>Actinomycetes</taxon>
        <taxon>Mycobacteriales</taxon>
        <taxon>Nocardiaceae</taxon>
        <taxon>Rhodococcoides</taxon>
    </lineage>
</organism>
<gene>
    <name evidence="3" type="ORF">SAMN05421642_109232</name>
</gene>
<feature type="domain" description="Tyrosine specific protein phosphatases" evidence="2">
    <location>
        <begin position="127"/>
        <end position="198"/>
    </location>
</feature>
<dbReference type="Pfam" id="PF13350">
    <property type="entry name" value="Y_phosphatase3"/>
    <property type="match status" value="1"/>
</dbReference>
<dbReference type="PANTHER" id="PTHR31126:SF1">
    <property type="entry name" value="TYROSINE SPECIFIC PROTEIN PHOSPHATASES DOMAIN-CONTAINING PROTEIN"/>
    <property type="match status" value="1"/>
</dbReference>
<dbReference type="Gene3D" id="3.90.190.10">
    <property type="entry name" value="Protein tyrosine phosphatase superfamily"/>
    <property type="match status" value="1"/>
</dbReference>
<dbReference type="PROSITE" id="PS00383">
    <property type="entry name" value="TYR_PHOSPHATASE_1"/>
    <property type="match status" value="1"/>
</dbReference>
<sequence length="266" mass="28707">MTLEHTRLALPGTSNLRDLGGLRTVDGRSVSAGVLYRSEAMVIGDSDTYAVYRPEARDALGSLGLRTVVDLRAERESVRAPSAWADVSGANLVTLPIAEGGEGADTNYMRMLLDGEIARFDADSMFEFYIRMLSRRSDVLGEAFRLLADPSNLPVLVHCAAGKDRTGVFVALVLSVLGVPREVVVEDYALTGILRPNRIDTYAHLFHDAGLDPEVGRGLFESPAEAMHSTLEHLDAEYGGVVGYLTGPCGLLDSDIDAVRENLLVS</sequence>
<reference evidence="4" key="1">
    <citation type="submission" date="2017-06" db="EMBL/GenBank/DDBJ databases">
        <authorList>
            <person name="Varghese N."/>
            <person name="Submissions S."/>
        </authorList>
    </citation>
    <scope>NUCLEOTIDE SEQUENCE [LARGE SCALE GENOMIC DNA]</scope>
    <source>
        <strain evidence="4">JCM 23211</strain>
    </source>
</reference>
<protein>
    <submittedName>
        <fullName evidence="3">Protein-tyrosine phosphatase</fullName>
    </submittedName>
</protein>
<keyword evidence="4" id="KW-1185">Reference proteome</keyword>
<evidence type="ECO:0000259" key="2">
    <source>
        <dbReference type="PROSITE" id="PS50056"/>
    </source>
</evidence>
<dbReference type="OrthoDB" id="1188001at2"/>
<dbReference type="PANTHER" id="PTHR31126">
    <property type="entry name" value="TYROSINE-PROTEIN PHOSPHATASE"/>
    <property type="match status" value="1"/>
</dbReference>